<evidence type="ECO:0000256" key="1">
    <source>
        <dbReference type="SAM" id="MobiDB-lite"/>
    </source>
</evidence>
<gene>
    <name evidence="2" type="ORF">HMPREF0591_0057</name>
</gene>
<comment type="caution">
    <text evidence="2">The sequence shown here is derived from an EMBL/GenBank/DDBJ whole genome shotgun (WGS) entry which is preliminary data.</text>
</comment>
<proteinExistence type="predicted"/>
<dbReference type="Proteomes" id="UP000003653">
    <property type="component" value="Unassembled WGS sequence"/>
</dbReference>
<dbReference type="EMBL" id="ADNV01000012">
    <property type="protein sequence ID" value="EFG80040.1"/>
    <property type="molecule type" value="Genomic_DNA"/>
</dbReference>
<protein>
    <submittedName>
        <fullName evidence="2">Uncharacterized protein</fullName>
    </submittedName>
</protein>
<reference evidence="2 3" key="1">
    <citation type="submission" date="2010-04" db="EMBL/GenBank/DDBJ databases">
        <authorList>
            <person name="Muzny D."/>
            <person name="Qin X."/>
            <person name="Deng J."/>
            <person name="Jiang H."/>
            <person name="Liu Y."/>
            <person name="Qu J."/>
            <person name="Song X.-Z."/>
            <person name="Zhang L."/>
            <person name="Thornton R."/>
            <person name="Coyle M."/>
            <person name="Francisco L."/>
            <person name="Jackson L."/>
            <person name="Javaid M."/>
            <person name="Korchina V."/>
            <person name="Kovar C."/>
            <person name="Mata R."/>
            <person name="Mathew T."/>
            <person name="Ngo R."/>
            <person name="Nguyen L."/>
            <person name="Nguyen N."/>
            <person name="Okwuonu G."/>
            <person name="Ongeri F."/>
            <person name="Pham C."/>
            <person name="Simmons D."/>
            <person name="Wilczek-Boney K."/>
            <person name="Hale W."/>
            <person name="Jakkamsetti A."/>
            <person name="Pham P."/>
            <person name="Ruth R."/>
            <person name="San Lucas F."/>
            <person name="Warren J."/>
            <person name="Zhang J."/>
            <person name="Zhao Z."/>
            <person name="Zhou C."/>
            <person name="Zhu D."/>
            <person name="Lee S."/>
            <person name="Bess C."/>
            <person name="Blankenburg K."/>
            <person name="Forbes L."/>
            <person name="Fu Q."/>
            <person name="Gubbala S."/>
            <person name="Hirani K."/>
            <person name="Jayaseelan J.C."/>
            <person name="Lara F."/>
            <person name="Munidasa M."/>
            <person name="Palculict T."/>
            <person name="Patil S."/>
            <person name="Pu L.-L."/>
            <person name="Saada N."/>
            <person name="Tang L."/>
            <person name="Weissenberger G."/>
            <person name="Zhu Y."/>
            <person name="Hemphill L."/>
            <person name="Shang Y."/>
            <person name="Youmans B."/>
            <person name="Ayvaz T."/>
            <person name="Ross M."/>
            <person name="Santibanez J."/>
            <person name="Aqrawi P."/>
            <person name="Gross S."/>
            <person name="Joshi V."/>
            <person name="Fowler G."/>
            <person name="Nazareth L."/>
            <person name="Reid J."/>
            <person name="Worley K."/>
            <person name="Petrosino J."/>
            <person name="Highlander S."/>
            <person name="Gibbs R."/>
        </authorList>
    </citation>
    <scope>NUCLEOTIDE SEQUENCE [LARGE SCALE GENOMIC DNA]</scope>
    <source>
        <strain evidence="2 3">ATCC BAA-614</strain>
    </source>
</reference>
<dbReference type="AlphaFoldDB" id="D5P1L3"/>
<name>D5P1L3_9MYCO</name>
<feature type="non-terminal residue" evidence="2">
    <location>
        <position position="43"/>
    </location>
</feature>
<sequence length="43" mass="4759">MLGVKRFRWHRSISQVVVVGVNTGEPKAKRTPRQRSQLGALGG</sequence>
<keyword evidence="3" id="KW-1185">Reference proteome</keyword>
<evidence type="ECO:0000313" key="2">
    <source>
        <dbReference type="EMBL" id="EFG80040.1"/>
    </source>
</evidence>
<feature type="region of interest" description="Disordered" evidence="1">
    <location>
        <begin position="23"/>
        <end position="43"/>
    </location>
</feature>
<organism evidence="2 3">
    <name type="scientific">Mycobacterium parascrofulaceum ATCC BAA-614</name>
    <dbReference type="NCBI Taxonomy" id="525368"/>
    <lineage>
        <taxon>Bacteria</taxon>
        <taxon>Bacillati</taxon>
        <taxon>Actinomycetota</taxon>
        <taxon>Actinomycetes</taxon>
        <taxon>Mycobacteriales</taxon>
        <taxon>Mycobacteriaceae</taxon>
        <taxon>Mycobacterium</taxon>
        <taxon>Mycobacterium simiae complex</taxon>
    </lineage>
</organism>
<dbReference type="HOGENOM" id="CLU_3243989_0_0_11"/>
<accession>D5P1L3</accession>
<evidence type="ECO:0000313" key="3">
    <source>
        <dbReference type="Proteomes" id="UP000003653"/>
    </source>
</evidence>